<sequence>MLLSERSACLHSSWVEEIYMVLHPRLTNAQIKLTREPGSLSANGLLNPVHFSETTVSSASRVDFPRSCEYFSTDDGPSLPKAYRNRTDIAIADPTRTRLFHYSQMVQS</sequence>
<protein>
    <submittedName>
        <fullName evidence="1">Uncharacterized protein</fullName>
    </submittedName>
</protein>
<accession>A0A9P4KI34</accession>
<proteinExistence type="predicted"/>
<comment type="caution">
    <text evidence="1">The sequence shown here is derived from an EMBL/GenBank/DDBJ whole genome shotgun (WGS) entry which is preliminary data.</text>
</comment>
<dbReference type="AlphaFoldDB" id="A0A9P4KI34"/>
<gene>
    <name evidence="1" type="ORF">CC78DRAFT_577987</name>
</gene>
<evidence type="ECO:0000313" key="1">
    <source>
        <dbReference type="EMBL" id="KAF2266674.1"/>
    </source>
</evidence>
<keyword evidence="2" id="KW-1185">Reference proteome</keyword>
<reference evidence="2" key="1">
    <citation type="journal article" date="2020" name="Stud. Mycol.">
        <title>101 Dothideomycetes genomes: A test case for predicting lifestyles and emergence of pathogens.</title>
        <authorList>
            <person name="Haridas S."/>
            <person name="Albert R."/>
            <person name="Binder M."/>
            <person name="Bloem J."/>
            <person name="LaButti K."/>
            <person name="Salamov A."/>
            <person name="Andreopoulos B."/>
            <person name="Baker S."/>
            <person name="Barry K."/>
            <person name="Bills G."/>
            <person name="Bluhm B."/>
            <person name="Cannon C."/>
            <person name="Castanera R."/>
            <person name="Culley D."/>
            <person name="Daum C."/>
            <person name="Ezra D."/>
            <person name="Gonzalez J."/>
            <person name="Henrissat B."/>
            <person name="Kuo A."/>
            <person name="Liang C."/>
            <person name="Lipzen A."/>
            <person name="Lutzoni F."/>
            <person name="Magnuson J."/>
            <person name="Mondo S."/>
            <person name="Nolan M."/>
            <person name="Ohm R."/>
            <person name="Pangilinan J."/>
            <person name="Park H.-J."/>
            <person name="Ramirez L."/>
            <person name="Alfaro M."/>
            <person name="Sun H."/>
            <person name="Tritt A."/>
            <person name="Yoshinaga Y."/>
            <person name="Zwiers L.-H."/>
            <person name="Turgeon B."/>
            <person name="Goodwin S."/>
            <person name="Spatafora J."/>
            <person name="Crous P."/>
            <person name="Grigoriev I."/>
        </authorList>
    </citation>
    <scope>NUCLEOTIDE SEQUENCE [LARGE SCALE GENOMIC DNA]</scope>
    <source>
        <strain evidence="2">CBS 304.66</strain>
    </source>
</reference>
<dbReference type="Proteomes" id="UP000800093">
    <property type="component" value="Unassembled WGS sequence"/>
</dbReference>
<evidence type="ECO:0000313" key="2">
    <source>
        <dbReference type="Proteomes" id="UP000800093"/>
    </source>
</evidence>
<name>A0A9P4KI34_9PLEO</name>
<dbReference type="EMBL" id="ML986596">
    <property type="protein sequence ID" value="KAF2266674.1"/>
    <property type="molecule type" value="Genomic_DNA"/>
</dbReference>
<organism evidence="1 2">
    <name type="scientific">Lojkania enalia</name>
    <dbReference type="NCBI Taxonomy" id="147567"/>
    <lineage>
        <taxon>Eukaryota</taxon>
        <taxon>Fungi</taxon>
        <taxon>Dikarya</taxon>
        <taxon>Ascomycota</taxon>
        <taxon>Pezizomycotina</taxon>
        <taxon>Dothideomycetes</taxon>
        <taxon>Pleosporomycetidae</taxon>
        <taxon>Pleosporales</taxon>
        <taxon>Pleosporales incertae sedis</taxon>
        <taxon>Lojkania</taxon>
    </lineage>
</organism>